<reference evidence="4" key="1">
    <citation type="submission" date="2013-08" db="EMBL/GenBank/DDBJ databases">
        <authorList>
            <person name="Mendez C."/>
            <person name="Richter M."/>
            <person name="Ferrer M."/>
            <person name="Sanchez J."/>
        </authorList>
    </citation>
    <scope>NUCLEOTIDE SEQUENCE</scope>
</reference>
<keyword evidence="2" id="KW-0472">Membrane</keyword>
<name>T1CSL3_9ZZZZ</name>
<organism evidence="4">
    <name type="scientific">mine drainage metagenome</name>
    <dbReference type="NCBI Taxonomy" id="410659"/>
    <lineage>
        <taxon>unclassified sequences</taxon>
        <taxon>metagenomes</taxon>
        <taxon>ecological metagenomes</taxon>
    </lineage>
</organism>
<dbReference type="InterPro" id="IPR000184">
    <property type="entry name" value="Bac_surfAg_D15"/>
</dbReference>
<protein>
    <submittedName>
        <fullName evidence="4">Bacterial surface antigen (D15) domain protein</fullName>
    </submittedName>
</protein>
<feature type="domain" description="Bacterial surface antigen (D15)" evidence="3">
    <location>
        <begin position="2"/>
        <end position="163"/>
    </location>
</feature>
<dbReference type="Gene3D" id="2.40.160.50">
    <property type="entry name" value="membrane protein fhac: a member of the omp85/tpsb transporter family"/>
    <property type="match status" value="1"/>
</dbReference>
<dbReference type="EMBL" id="AUZX01004020">
    <property type="protein sequence ID" value="EQD72325.1"/>
    <property type="molecule type" value="Genomic_DNA"/>
</dbReference>
<comment type="caution">
    <text evidence="4">The sequence shown here is derived from an EMBL/GenBank/DDBJ whole genome shotgun (WGS) entry which is preliminary data.</text>
</comment>
<evidence type="ECO:0000259" key="3">
    <source>
        <dbReference type="Pfam" id="PF01103"/>
    </source>
</evidence>
<sequence>MLGSPASFLQINVQLERAFALAPRWHLLLRDEFGATAASHFAQMPPVMRFFAGGADSVRGFEYNALSPIYTVYAREKTSQCPGQMCPLRVQAGGKDVISGTVEIDRSLPHDLGVAAFFDYGNAFNSFHTPHLLQYGAGIGLRVRLPVLTLGVDVGQPLSAPGSPRLYINFLPRL</sequence>
<evidence type="ECO:0000256" key="1">
    <source>
        <dbReference type="ARBA" id="ARBA00004370"/>
    </source>
</evidence>
<evidence type="ECO:0000313" key="4">
    <source>
        <dbReference type="EMBL" id="EQD72325.1"/>
    </source>
</evidence>
<dbReference type="GO" id="GO:0019867">
    <property type="term" value="C:outer membrane"/>
    <property type="evidence" value="ECO:0007669"/>
    <property type="project" value="InterPro"/>
</dbReference>
<comment type="subcellular location">
    <subcellularLocation>
        <location evidence="1">Membrane</location>
    </subcellularLocation>
</comment>
<accession>T1CSL3</accession>
<proteinExistence type="predicted"/>
<dbReference type="Pfam" id="PF01103">
    <property type="entry name" value="Omp85"/>
    <property type="match status" value="1"/>
</dbReference>
<evidence type="ECO:0000256" key="2">
    <source>
        <dbReference type="ARBA" id="ARBA00023136"/>
    </source>
</evidence>
<reference evidence="4" key="2">
    <citation type="journal article" date="2014" name="ISME J.">
        <title>Microbial stratification in low pH oxic and suboxic macroscopic growths along an acid mine drainage.</title>
        <authorList>
            <person name="Mendez-Garcia C."/>
            <person name="Mesa V."/>
            <person name="Sprenger R.R."/>
            <person name="Richter M."/>
            <person name="Diez M.S."/>
            <person name="Solano J."/>
            <person name="Bargiela R."/>
            <person name="Golyshina O.V."/>
            <person name="Manteca A."/>
            <person name="Ramos J.L."/>
            <person name="Gallego J.R."/>
            <person name="Llorente I."/>
            <person name="Martins Dos Santos V.A."/>
            <person name="Jensen O.N."/>
            <person name="Pelaez A.I."/>
            <person name="Sanchez J."/>
            <person name="Ferrer M."/>
        </authorList>
    </citation>
    <scope>NUCLEOTIDE SEQUENCE</scope>
</reference>
<gene>
    <name evidence="4" type="ORF">B1A_05504</name>
</gene>
<dbReference type="AlphaFoldDB" id="T1CSL3"/>